<keyword evidence="1" id="KW-0472">Membrane</keyword>
<protein>
    <submittedName>
        <fullName evidence="2">Uncharacterized protein</fullName>
    </submittedName>
</protein>
<gene>
    <name evidence="2" type="ORF">GCM10010251_92460</name>
</gene>
<evidence type="ECO:0000313" key="2">
    <source>
        <dbReference type="EMBL" id="GGR61224.1"/>
    </source>
</evidence>
<reference evidence="2" key="1">
    <citation type="journal article" date="2014" name="Int. J. Syst. Evol. Microbiol.">
        <title>Complete genome sequence of Corynebacterium casei LMG S-19264T (=DSM 44701T), isolated from a smear-ripened cheese.</title>
        <authorList>
            <consortium name="US DOE Joint Genome Institute (JGI-PGF)"/>
            <person name="Walter F."/>
            <person name="Albersmeier A."/>
            <person name="Kalinowski J."/>
            <person name="Ruckert C."/>
        </authorList>
    </citation>
    <scope>NUCLEOTIDE SEQUENCE</scope>
    <source>
        <strain evidence="2">JCM 4346</strain>
    </source>
</reference>
<reference evidence="2" key="2">
    <citation type="submission" date="2020-09" db="EMBL/GenBank/DDBJ databases">
        <authorList>
            <person name="Sun Q."/>
            <person name="Ohkuma M."/>
        </authorList>
    </citation>
    <scope>NUCLEOTIDE SEQUENCE</scope>
    <source>
        <strain evidence="2">JCM 4346</strain>
    </source>
</reference>
<name>A0A918FP41_9ACTN</name>
<evidence type="ECO:0000313" key="3">
    <source>
        <dbReference type="Proteomes" id="UP000658320"/>
    </source>
</evidence>
<organism evidence="2 3">
    <name type="scientific">Streptomyces aurantiogriseus</name>
    <dbReference type="NCBI Taxonomy" id="66870"/>
    <lineage>
        <taxon>Bacteria</taxon>
        <taxon>Bacillati</taxon>
        <taxon>Actinomycetota</taxon>
        <taxon>Actinomycetes</taxon>
        <taxon>Kitasatosporales</taxon>
        <taxon>Streptomycetaceae</taxon>
        <taxon>Streptomyces</taxon>
    </lineage>
</organism>
<accession>A0A918FP41</accession>
<proteinExistence type="predicted"/>
<keyword evidence="1" id="KW-1133">Transmembrane helix</keyword>
<dbReference type="RefSeq" id="WP_189944053.1">
    <property type="nucleotide sequence ID" value="NZ_BMSX01000041.1"/>
</dbReference>
<evidence type="ECO:0000256" key="1">
    <source>
        <dbReference type="SAM" id="Phobius"/>
    </source>
</evidence>
<dbReference type="Proteomes" id="UP000658320">
    <property type="component" value="Unassembled WGS sequence"/>
</dbReference>
<keyword evidence="1" id="KW-0812">Transmembrane</keyword>
<feature type="transmembrane region" description="Helical" evidence="1">
    <location>
        <begin position="7"/>
        <end position="26"/>
    </location>
</feature>
<comment type="caution">
    <text evidence="2">The sequence shown here is derived from an EMBL/GenBank/DDBJ whole genome shotgun (WGS) entry which is preliminary data.</text>
</comment>
<keyword evidence="3" id="KW-1185">Reference proteome</keyword>
<sequence length="98" mass="10712">MTRTRTYAHGCTTATIGLLLAAGYSATFNPWLILPGGAGAAATACLAAQLYTADRRERAIADRLQRLRNAEPLRPTDLDRRERQALALIAHHLRQDTA</sequence>
<dbReference type="EMBL" id="BMSX01000041">
    <property type="protein sequence ID" value="GGR61224.1"/>
    <property type="molecule type" value="Genomic_DNA"/>
</dbReference>
<feature type="transmembrane region" description="Helical" evidence="1">
    <location>
        <begin position="32"/>
        <end position="53"/>
    </location>
</feature>
<dbReference type="AlphaFoldDB" id="A0A918FP41"/>